<proteinExistence type="predicted"/>
<protein>
    <submittedName>
        <fullName evidence="2">Carboxymuconolactone decarboxylase family protein</fullName>
    </submittedName>
</protein>
<dbReference type="Gene3D" id="1.20.1290.10">
    <property type="entry name" value="AhpD-like"/>
    <property type="match status" value="1"/>
</dbReference>
<reference evidence="2 3" key="1">
    <citation type="submission" date="2020-08" db="EMBL/GenBank/DDBJ databases">
        <title>The genome sequence of type strain Novosphingobium piscinae KCTC 42194.</title>
        <authorList>
            <person name="Liu Y."/>
        </authorList>
    </citation>
    <scope>NUCLEOTIDE SEQUENCE [LARGE SCALE GENOMIC DNA]</scope>
    <source>
        <strain evidence="2 3">KCTC 42194</strain>
    </source>
</reference>
<dbReference type="PANTHER" id="PTHR33570">
    <property type="entry name" value="4-CARBOXYMUCONOLACTONE DECARBOXYLASE FAMILY PROTEIN"/>
    <property type="match status" value="1"/>
</dbReference>
<accession>A0A7X1KNN1</accession>
<name>A0A7X1KNN1_9SPHN</name>
<dbReference type="Proteomes" id="UP000551327">
    <property type="component" value="Unassembled WGS sequence"/>
</dbReference>
<comment type="caution">
    <text evidence="2">The sequence shown here is derived from an EMBL/GenBank/DDBJ whole genome shotgun (WGS) entry which is preliminary data.</text>
</comment>
<dbReference type="RefSeq" id="WP_185677739.1">
    <property type="nucleotide sequence ID" value="NZ_JACLAX010000001.1"/>
</dbReference>
<feature type="domain" description="Carboxymuconolactone decarboxylase-like" evidence="1">
    <location>
        <begin position="35"/>
        <end position="117"/>
    </location>
</feature>
<organism evidence="2 3">
    <name type="scientific">Novosphingobium piscinae</name>
    <dbReference type="NCBI Taxonomy" id="1507448"/>
    <lineage>
        <taxon>Bacteria</taxon>
        <taxon>Pseudomonadati</taxon>
        <taxon>Pseudomonadota</taxon>
        <taxon>Alphaproteobacteria</taxon>
        <taxon>Sphingomonadales</taxon>
        <taxon>Sphingomonadaceae</taxon>
        <taxon>Novosphingobium</taxon>
    </lineage>
</organism>
<dbReference type="EMBL" id="JACLAX010000001">
    <property type="protein sequence ID" value="MBC2667874.1"/>
    <property type="molecule type" value="Genomic_DNA"/>
</dbReference>
<gene>
    <name evidence="2" type="ORF">H7F53_01785</name>
</gene>
<evidence type="ECO:0000313" key="3">
    <source>
        <dbReference type="Proteomes" id="UP000551327"/>
    </source>
</evidence>
<dbReference type="GO" id="GO:0051920">
    <property type="term" value="F:peroxiredoxin activity"/>
    <property type="evidence" value="ECO:0007669"/>
    <property type="project" value="InterPro"/>
</dbReference>
<evidence type="ECO:0000313" key="2">
    <source>
        <dbReference type="EMBL" id="MBC2667874.1"/>
    </source>
</evidence>
<dbReference type="AlphaFoldDB" id="A0A7X1KNN1"/>
<dbReference type="InterPro" id="IPR052512">
    <property type="entry name" value="4CMD/NDH-1_regulator"/>
</dbReference>
<sequence length="132" mass="14529">METMFDKGMQVRREMFGPELAEVAWNTATDFTRPFHDLMTRYCFGETWGDPELGRRERSLATLSMLIAQGKELEIKMHVKAGLTNGLTFEEIRALVLHAMIYCGVPAAFTALRAAEAAFAELAAAGAGSQPA</sequence>
<dbReference type="InterPro" id="IPR003779">
    <property type="entry name" value="CMD-like"/>
</dbReference>
<dbReference type="InterPro" id="IPR029032">
    <property type="entry name" value="AhpD-like"/>
</dbReference>
<dbReference type="SUPFAM" id="SSF69118">
    <property type="entry name" value="AhpD-like"/>
    <property type="match status" value="1"/>
</dbReference>
<evidence type="ECO:0000259" key="1">
    <source>
        <dbReference type="Pfam" id="PF02627"/>
    </source>
</evidence>
<dbReference type="PANTHER" id="PTHR33570:SF2">
    <property type="entry name" value="CARBOXYMUCONOLACTONE DECARBOXYLASE-LIKE DOMAIN-CONTAINING PROTEIN"/>
    <property type="match status" value="1"/>
</dbReference>
<keyword evidence="3" id="KW-1185">Reference proteome</keyword>
<dbReference type="Pfam" id="PF02627">
    <property type="entry name" value="CMD"/>
    <property type="match status" value="1"/>
</dbReference>